<evidence type="ECO:0000256" key="1">
    <source>
        <dbReference type="SAM" id="MobiDB-lite"/>
    </source>
</evidence>
<evidence type="ECO:0000313" key="3">
    <source>
        <dbReference type="Proteomes" id="UP000053789"/>
    </source>
</evidence>
<reference evidence="2" key="1">
    <citation type="submission" date="2015-01" db="EMBL/GenBank/DDBJ databases">
        <title>The Genome Sequence of Cladophialophora bantiana CBS 173.52.</title>
        <authorList>
            <consortium name="The Broad Institute Genomics Platform"/>
            <person name="Cuomo C."/>
            <person name="de Hoog S."/>
            <person name="Gorbushina A."/>
            <person name="Stielow B."/>
            <person name="Teixiera M."/>
            <person name="Abouelleil A."/>
            <person name="Chapman S.B."/>
            <person name="Priest M."/>
            <person name="Young S.K."/>
            <person name="Wortman J."/>
            <person name="Nusbaum C."/>
            <person name="Birren B."/>
        </authorList>
    </citation>
    <scope>NUCLEOTIDE SEQUENCE [LARGE SCALE GENOMIC DNA]</scope>
    <source>
        <strain evidence="2">CBS 173.52</strain>
    </source>
</reference>
<keyword evidence="3" id="KW-1185">Reference proteome</keyword>
<dbReference type="Proteomes" id="UP000053789">
    <property type="component" value="Unassembled WGS sequence"/>
</dbReference>
<sequence length="356" mass="38454">MSSPPLSLLPPSAISPSAFHQALNLYPSLVEKVYRSKLKNDPKKVADALERDLWRFEELPAAVAAATAADAASGSPGVERAQVAVQASKKEKSKTKRSLPEAPDGSSGGGGLTKDAVERLVQWKITHGHSRPFLPAMVRKNDASAIQTQTSLAFAKLCPPSPSTSKSTPTSASTPRPRPSATTVAEALDAVCKLTGIGPATGTLILNVFDPVHVPFFQDEMFLWFFPHVGNKLKYTLKEYLRLLEAAAPVLEKLNVRAVELEQVAYVLGHVDVLDAAERQALTDVFKEREGDTGTSQDSNRGPDRAAEDGADAKDTTTSTPRREPALADKGRKRVSREDDKGGETRAPKRQSQRKK</sequence>
<evidence type="ECO:0000313" key="2">
    <source>
        <dbReference type="EMBL" id="KIW91446.1"/>
    </source>
</evidence>
<feature type="compositionally biased region" description="Basic and acidic residues" evidence="1">
    <location>
        <begin position="301"/>
        <end position="347"/>
    </location>
</feature>
<feature type="region of interest" description="Disordered" evidence="1">
    <location>
        <begin position="285"/>
        <end position="356"/>
    </location>
</feature>
<gene>
    <name evidence="2" type="ORF">Z519_08342</name>
</gene>
<dbReference type="HOGENOM" id="CLU_048127_0_0_1"/>
<dbReference type="PANTHER" id="PTHR21521">
    <property type="entry name" value="AMUN, ISOFORM A"/>
    <property type="match status" value="1"/>
</dbReference>
<protein>
    <recommendedName>
        <fullName evidence="4">ADA HAT complex component 1</fullName>
    </recommendedName>
</protein>
<evidence type="ECO:0008006" key="4">
    <source>
        <dbReference type="Google" id="ProtNLM"/>
    </source>
</evidence>
<feature type="compositionally biased region" description="Low complexity" evidence="1">
    <location>
        <begin position="163"/>
        <end position="181"/>
    </location>
</feature>
<dbReference type="GeneID" id="27701270"/>
<feature type="region of interest" description="Disordered" evidence="1">
    <location>
        <begin position="69"/>
        <end position="113"/>
    </location>
</feature>
<dbReference type="VEuPathDB" id="FungiDB:Z519_08342"/>
<organism evidence="2 3">
    <name type="scientific">Cladophialophora bantiana (strain ATCC 10958 / CBS 173.52 / CDC B-1940 / NIH 8579)</name>
    <name type="common">Xylohypha bantiana</name>
    <dbReference type="NCBI Taxonomy" id="1442370"/>
    <lineage>
        <taxon>Eukaryota</taxon>
        <taxon>Fungi</taxon>
        <taxon>Dikarya</taxon>
        <taxon>Ascomycota</taxon>
        <taxon>Pezizomycotina</taxon>
        <taxon>Eurotiomycetes</taxon>
        <taxon>Chaetothyriomycetidae</taxon>
        <taxon>Chaetothyriales</taxon>
        <taxon>Herpotrichiellaceae</taxon>
        <taxon>Cladophialophora</taxon>
    </lineage>
</organism>
<feature type="region of interest" description="Disordered" evidence="1">
    <location>
        <begin position="156"/>
        <end position="181"/>
    </location>
</feature>
<proteinExistence type="predicted"/>
<dbReference type="AlphaFoldDB" id="A0A0D2EN73"/>
<dbReference type="RefSeq" id="XP_016618115.1">
    <property type="nucleotide sequence ID" value="XM_016766070.1"/>
</dbReference>
<dbReference type="PANTHER" id="PTHR21521:SF0">
    <property type="entry name" value="AMUN, ISOFORM A"/>
    <property type="match status" value="1"/>
</dbReference>
<accession>A0A0D2EN73</accession>
<dbReference type="OrthoDB" id="8249012at2759"/>
<name>A0A0D2EN73_CLAB1</name>
<dbReference type="EMBL" id="KN846991">
    <property type="protein sequence ID" value="KIW91446.1"/>
    <property type="molecule type" value="Genomic_DNA"/>
</dbReference>